<evidence type="ECO:0000313" key="9">
    <source>
        <dbReference type="EMBL" id="MEK0082948.1"/>
    </source>
</evidence>
<dbReference type="SUPFAM" id="SSF88723">
    <property type="entry name" value="PIN domain-like"/>
    <property type="match status" value="1"/>
</dbReference>
<keyword evidence="6" id="KW-0460">Magnesium</keyword>
<dbReference type="RefSeq" id="WP_418158796.1">
    <property type="nucleotide sequence ID" value="NZ_JBBLZC010000005.1"/>
</dbReference>
<dbReference type="InterPro" id="IPR029060">
    <property type="entry name" value="PIN-like_dom_sf"/>
</dbReference>
<dbReference type="Gene3D" id="3.40.50.1010">
    <property type="entry name" value="5'-nuclease"/>
    <property type="match status" value="1"/>
</dbReference>
<evidence type="ECO:0000256" key="3">
    <source>
        <dbReference type="ARBA" id="ARBA00022722"/>
    </source>
</evidence>
<keyword evidence="2" id="KW-1277">Toxin-antitoxin system</keyword>
<keyword evidence="3" id="KW-0540">Nuclease</keyword>
<comment type="caution">
    <text evidence="9">The sequence shown here is derived from an EMBL/GenBank/DDBJ whole genome shotgun (WGS) entry which is preliminary data.</text>
</comment>
<evidence type="ECO:0000313" key="10">
    <source>
        <dbReference type="Proteomes" id="UP001375743"/>
    </source>
</evidence>
<keyword evidence="4" id="KW-0479">Metal-binding</keyword>
<evidence type="ECO:0000259" key="8">
    <source>
        <dbReference type="Pfam" id="PF01850"/>
    </source>
</evidence>
<dbReference type="PANTHER" id="PTHR33653:SF1">
    <property type="entry name" value="RIBONUCLEASE VAPC2"/>
    <property type="match status" value="1"/>
</dbReference>
<evidence type="ECO:0000256" key="2">
    <source>
        <dbReference type="ARBA" id="ARBA00022649"/>
    </source>
</evidence>
<sequence>MIAIDSSAILAILAGDPEADAFRARIEMVPDRFLSAFNLLEARTILQRRYGRQMVSYLGALLDRLEIAIMPFDEVNANIAFSAYRKYGRDSGHKAQLTLGDCAAYALAVSLDLPLLFKGEEFRHTDVKPAIG</sequence>
<proteinExistence type="inferred from homology"/>
<comment type="similarity">
    <text evidence="7">Belongs to the PINc/VapC protein family.</text>
</comment>
<evidence type="ECO:0000256" key="7">
    <source>
        <dbReference type="ARBA" id="ARBA00038093"/>
    </source>
</evidence>
<accession>A0ABU8XP32</accession>
<dbReference type="InterPro" id="IPR050556">
    <property type="entry name" value="Type_II_TA_system_RNase"/>
</dbReference>
<dbReference type="PANTHER" id="PTHR33653">
    <property type="entry name" value="RIBONUCLEASE VAPC2"/>
    <property type="match status" value="1"/>
</dbReference>
<comment type="cofactor">
    <cofactor evidence="1">
        <name>Mg(2+)</name>
        <dbReference type="ChEBI" id="CHEBI:18420"/>
    </cofactor>
</comment>
<name>A0ABU8XP32_9PROT</name>
<protein>
    <submittedName>
        <fullName evidence="9">Type II toxin-antitoxin system VapC family toxin</fullName>
    </submittedName>
</protein>
<dbReference type="CDD" id="cd09871">
    <property type="entry name" value="PIN_MtVapC28-VapC30-like"/>
    <property type="match status" value="1"/>
</dbReference>
<reference evidence="9 10" key="1">
    <citation type="submission" date="2024-01" db="EMBL/GenBank/DDBJ databases">
        <title>Multi-omics insights into the function and evolution of sodium benzoate biodegradation pathways in Benzoatithermus flavus gen. nov., sp. nov. from hot spring.</title>
        <authorList>
            <person name="Hu C.-J."/>
            <person name="Li W.-J."/>
        </authorList>
    </citation>
    <scope>NUCLEOTIDE SEQUENCE [LARGE SCALE GENOMIC DNA]</scope>
    <source>
        <strain evidence="9 10">SYSU G07066</strain>
    </source>
</reference>
<keyword evidence="10" id="KW-1185">Reference proteome</keyword>
<evidence type="ECO:0000256" key="5">
    <source>
        <dbReference type="ARBA" id="ARBA00022801"/>
    </source>
</evidence>
<dbReference type="EMBL" id="JBBLZC010000005">
    <property type="protein sequence ID" value="MEK0082948.1"/>
    <property type="molecule type" value="Genomic_DNA"/>
</dbReference>
<evidence type="ECO:0000256" key="1">
    <source>
        <dbReference type="ARBA" id="ARBA00001946"/>
    </source>
</evidence>
<keyword evidence="5" id="KW-0378">Hydrolase</keyword>
<gene>
    <name evidence="9" type="ORF">U1T56_07285</name>
</gene>
<dbReference type="Proteomes" id="UP001375743">
    <property type="component" value="Unassembled WGS sequence"/>
</dbReference>
<evidence type="ECO:0000256" key="4">
    <source>
        <dbReference type="ARBA" id="ARBA00022723"/>
    </source>
</evidence>
<evidence type="ECO:0000256" key="6">
    <source>
        <dbReference type="ARBA" id="ARBA00022842"/>
    </source>
</evidence>
<dbReference type="InterPro" id="IPR002716">
    <property type="entry name" value="PIN_dom"/>
</dbReference>
<organism evidence="9 10">
    <name type="scientific">Benzoatithermus flavus</name>
    <dbReference type="NCBI Taxonomy" id="3108223"/>
    <lineage>
        <taxon>Bacteria</taxon>
        <taxon>Pseudomonadati</taxon>
        <taxon>Pseudomonadota</taxon>
        <taxon>Alphaproteobacteria</taxon>
        <taxon>Geminicoccales</taxon>
        <taxon>Geminicoccaceae</taxon>
        <taxon>Benzoatithermus</taxon>
    </lineage>
</organism>
<dbReference type="Pfam" id="PF01850">
    <property type="entry name" value="PIN"/>
    <property type="match status" value="1"/>
</dbReference>
<feature type="domain" description="PIN" evidence="8">
    <location>
        <begin position="3"/>
        <end position="127"/>
    </location>
</feature>